<reference evidence="2" key="1">
    <citation type="submission" date="2019-07" db="EMBL/GenBank/DDBJ databases">
        <title>Annotation for the trematode Paragonimus miyazaki's.</title>
        <authorList>
            <person name="Choi Y.-J."/>
        </authorList>
    </citation>
    <scope>NUCLEOTIDE SEQUENCE</scope>
    <source>
        <strain evidence="2">Japan</strain>
    </source>
</reference>
<gene>
    <name evidence="2" type="ORF">EG68_06586</name>
</gene>
<dbReference type="EMBL" id="JTDE01003501">
    <property type="protein sequence ID" value="KAF7255989.1"/>
    <property type="molecule type" value="Genomic_DNA"/>
</dbReference>
<evidence type="ECO:0000256" key="1">
    <source>
        <dbReference type="SAM" id="Phobius"/>
    </source>
</evidence>
<dbReference type="Proteomes" id="UP000822476">
    <property type="component" value="Unassembled WGS sequence"/>
</dbReference>
<dbReference type="AlphaFoldDB" id="A0A8S9YM83"/>
<sequence length="163" mass="19026">MKDDGRVTQFSYDVNRRAYEELVNDILLDFNTYWIPALRVIYAIDPVAVAFDRFDFGSNYWFSWDAAHLNVFYQWEDIDVMGWDLNKIVNSLSKRSQLPSYNYIEQIEGEHSDILRACSEPKMSELTGKNTASIRVNTWSLYLGLLIVIRGIVGSYRFTTEIL</sequence>
<evidence type="ECO:0000313" key="3">
    <source>
        <dbReference type="Proteomes" id="UP000822476"/>
    </source>
</evidence>
<keyword evidence="1" id="KW-1133">Transmembrane helix</keyword>
<proteinExistence type="predicted"/>
<name>A0A8S9YM83_9TREM</name>
<keyword evidence="1" id="KW-0472">Membrane</keyword>
<comment type="caution">
    <text evidence="2">The sequence shown here is derived from an EMBL/GenBank/DDBJ whole genome shotgun (WGS) entry which is preliminary data.</text>
</comment>
<keyword evidence="3" id="KW-1185">Reference proteome</keyword>
<evidence type="ECO:0000313" key="2">
    <source>
        <dbReference type="EMBL" id="KAF7255989.1"/>
    </source>
</evidence>
<organism evidence="2 3">
    <name type="scientific">Paragonimus skrjabini miyazakii</name>
    <dbReference type="NCBI Taxonomy" id="59628"/>
    <lineage>
        <taxon>Eukaryota</taxon>
        <taxon>Metazoa</taxon>
        <taxon>Spiralia</taxon>
        <taxon>Lophotrochozoa</taxon>
        <taxon>Platyhelminthes</taxon>
        <taxon>Trematoda</taxon>
        <taxon>Digenea</taxon>
        <taxon>Plagiorchiida</taxon>
        <taxon>Troglotremata</taxon>
        <taxon>Troglotrematidae</taxon>
        <taxon>Paragonimus</taxon>
    </lineage>
</organism>
<accession>A0A8S9YM83</accession>
<keyword evidence="1" id="KW-0812">Transmembrane</keyword>
<protein>
    <submittedName>
        <fullName evidence="2">Uncharacterized protein</fullName>
    </submittedName>
</protein>
<feature type="transmembrane region" description="Helical" evidence="1">
    <location>
        <begin position="139"/>
        <end position="158"/>
    </location>
</feature>